<protein>
    <submittedName>
        <fullName evidence="1">Uncharacterized protein</fullName>
    </submittedName>
</protein>
<keyword evidence="2" id="KW-1185">Reference proteome</keyword>
<proteinExistence type="predicted"/>
<dbReference type="EMBL" id="JACHEK010000002">
    <property type="protein sequence ID" value="MBB6142957.1"/>
    <property type="molecule type" value="Genomic_DNA"/>
</dbReference>
<accession>A0A841JQY5</accession>
<name>A0A841JQY5_9BACT</name>
<comment type="caution">
    <text evidence="1">The sequence shown here is derived from an EMBL/GenBank/DDBJ whole genome shotgun (WGS) entry which is preliminary data.</text>
</comment>
<evidence type="ECO:0000313" key="1">
    <source>
        <dbReference type="EMBL" id="MBB6142957.1"/>
    </source>
</evidence>
<evidence type="ECO:0000313" key="2">
    <source>
        <dbReference type="Proteomes" id="UP000538666"/>
    </source>
</evidence>
<dbReference type="RefSeq" id="WP_050061908.1">
    <property type="nucleotide sequence ID" value="NZ_JACHEK010000002.1"/>
</dbReference>
<dbReference type="OrthoDB" id="120630at2"/>
<reference evidence="1 2" key="1">
    <citation type="submission" date="2020-08" db="EMBL/GenBank/DDBJ databases">
        <title>Genomic Encyclopedia of Type Strains, Phase IV (KMG-IV): sequencing the most valuable type-strain genomes for metagenomic binning, comparative biology and taxonomic classification.</title>
        <authorList>
            <person name="Goeker M."/>
        </authorList>
    </citation>
    <scope>NUCLEOTIDE SEQUENCE [LARGE SCALE GENOMIC DNA]</scope>
    <source>
        <strain evidence="1 2">DSM 103733</strain>
    </source>
</reference>
<dbReference type="Proteomes" id="UP000538666">
    <property type="component" value="Unassembled WGS sequence"/>
</dbReference>
<organism evidence="1 2">
    <name type="scientific">Silvibacterium bohemicum</name>
    <dbReference type="NCBI Taxonomy" id="1577686"/>
    <lineage>
        <taxon>Bacteria</taxon>
        <taxon>Pseudomonadati</taxon>
        <taxon>Acidobacteriota</taxon>
        <taxon>Terriglobia</taxon>
        <taxon>Terriglobales</taxon>
        <taxon>Acidobacteriaceae</taxon>
        <taxon>Silvibacterium</taxon>
    </lineage>
</organism>
<sequence length="147" mass="16414">MSSTPIIPPGGTPPIPPHWREESDWIVLIEFLREDDAEDRVRGTEAIGYMFAYSQMTDTRMLALVGDPKEDAYELLFSFSSPVNKVEFLHLLQSNDATACEEFEILVPDPSEIEAAQPIARVLPEDVMRQVTVIAAMLFGGESDTIQ</sequence>
<dbReference type="AlphaFoldDB" id="A0A841JQY5"/>
<gene>
    <name evidence="1" type="ORF">HNQ77_000901</name>
</gene>